<evidence type="ECO:0000313" key="3">
    <source>
        <dbReference type="Proteomes" id="UP000654075"/>
    </source>
</evidence>
<evidence type="ECO:0000313" key="2">
    <source>
        <dbReference type="EMBL" id="CAE8622363.1"/>
    </source>
</evidence>
<sequence length="138" mass="15536">DEAENIGYVIPAVVVMHFLSDLLKHGKYTGFPTLGVEVQHMENSHLRESFGMAPKQKGVLVSRVVPTSAAAKVLRMNDVLLAFDGEPIGNDGTVRFRRHERLMYTWLVAQKFFGEEATLTVLRDGEQMELKIESLHPE</sequence>
<reference evidence="2" key="1">
    <citation type="submission" date="2021-02" db="EMBL/GenBank/DDBJ databases">
        <authorList>
            <person name="Dougan E. K."/>
            <person name="Rhodes N."/>
            <person name="Thang M."/>
            <person name="Chan C."/>
        </authorList>
    </citation>
    <scope>NUCLEOTIDE SEQUENCE</scope>
</reference>
<dbReference type="EMBL" id="CAJNNV010027956">
    <property type="protein sequence ID" value="CAE8622363.1"/>
    <property type="molecule type" value="Genomic_DNA"/>
</dbReference>
<dbReference type="PANTHER" id="PTHR45980">
    <property type="match status" value="1"/>
</dbReference>
<dbReference type="GO" id="GO:0004252">
    <property type="term" value="F:serine-type endopeptidase activity"/>
    <property type="evidence" value="ECO:0007669"/>
    <property type="project" value="TreeGrafter"/>
</dbReference>
<dbReference type="Pfam" id="PF13180">
    <property type="entry name" value="PDZ_2"/>
    <property type="match status" value="1"/>
</dbReference>
<accession>A0A813G848</accession>
<dbReference type="AlphaFoldDB" id="A0A813G848"/>
<dbReference type="PANTHER" id="PTHR45980:SF9">
    <property type="entry name" value="PROTEASE DO-LIKE 10, MITOCHONDRIAL-RELATED"/>
    <property type="match status" value="1"/>
</dbReference>
<gene>
    <name evidence="2" type="ORF">PGLA1383_LOCUS39812</name>
</gene>
<dbReference type="SUPFAM" id="SSF50156">
    <property type="entry name" value="PDZ domain-like"/>
    <property type="match status" value="1"/>
</dbReference>
<proteinExistence type="predicted"/>
<comment type="caution">
    <text evidence="2">The sequence shown here is derived from an EMBL/GenBank/DDBJ whole genome shotgun (WGS) entry which is preliminary data.</text>
</comment>
<dbReference type="InterPro" id="IPR036034">
    <property type="entry name" value="PDZ_sf"/>
</dbReference>
<feature type="domain" description="PDZ" evidence="1">
    <location>
        <begin position="19"/>
        <end position="88"/>
    </location>
</feature>
<name>A0A813G848_POLGL</name>
<dbReference type="InterPro" id="IPR001478">
    <property type="entry name" value="PDZ"/>
</dbReference>
<organism evidence="2 3">
    <name type="scientific">Polarella glacialis</name>
    <name type="common">Dinoflagellate</name>
    <dbReference type="NCBI Taxonomy" id="89957"/>
    <lineage>
        <taxon>Eukaryota</taxon>
        <taxon>Sar</taxon>
        <taxon>Alveolata</taxon>
        <taxon>Dinophyceae</taxon>
        <taxon>Suessiales</taxon>
        <taxon>Suessiaceae</taxon>
        <taxon>Polarella</taxon>
    </lineage>
</organism>
<dbReference type="SMART" id="SM00228">
    <property type="entry name" value="PDZ"/>
    <property type="match status" value="1"/>
</dbReference>
<protein>
    <recommendedName>
        <fullName evidence="1">PDZ domain-containing protein</fullName>
    </recommendedName>
</protein>
<keyword evidence="3" id="KW-1185">Reference proteome</keyword>
<feature type="non-terminal residue" evidence="2">
    <location>
        <position position="138"/>
    </location>
</feature>
<dbReference type="Proteomes" id="UP000654075">
    <property type="component" value="Unassembled WGS sequence"/>
</dbReference>
<dbReference type="PROSITE" id="PS50106">
    <property type="entry name" value="PDZ"/>
    <property type="match status" value="1"/>
</dbReference>
<evidence type="ECO:0000259" key="1">
    <source>
        <dbReference type="PROSITE" id="PS50106"/>
    </source>
</evidence>
<dbReference type="Gene3D" id="2.30.42.10">
    <property type="match status" value="1"/>
</dbReference>
<feature type="non-terminal residue" evidence="2">
    <location>
        <position position="1"/>
    </location>
</feature>
<dbReference type="OrthoDB" id="1721095at2759"/>